<protein>
    <submittedName>
        <fullName evidence="1">Uncharacterized protein</fullName>
    </submittedName>
</protein>
<dbReference type="Proteomes" id="UP000642809">
    <property type="component" value="Unassembled WGS sequence"/>
</dbReference>
<dbReference type="AlphaFoldDB" id="A0A8J3G4B9"/>
<gene>
    <name evidence="1" type="ORF">GCM10008106_07770</name>
</gene>
<sequence>MKRLLAQLFVAFILTGILNSCRLEDDSIGPNERREILIESLHNTFFQFNLLGGTESEDFSVENDGMHGIYGLSRSDSDILEGNDLILFSCIRSINLSLSQLVRVRTATNNFSECRNANSQNYRIAIRTIINNLSDERRSVLDLYLNGKIDLEELENRLVKLHEIGKSQIIDEKLKNSINLRECLSTYIENIERIMNQSQWLSFELCILS</sequence>
<dbReference type="RefSeq" id="WP_189579141.1">
    <property type="nucleotide sequence ID" value="NZ_BMYF01000003.1"/>
</dbReference>
<proteinExistence type="predicted"/>
<reference evidence="1" key="1">
    <citation type="journal article" date="2014" name="Int. J. Syst. Evol. Microbiol.">
        <title>Complete genome sequence of Corynebacterium casei LMG S-19264T (=DSM 44701T), isolated from a smear-ripened cheese.</title>
        <authorList>
            <consortium name="US DOE Joint Genome Institute (JGI-PGF)"/>
            <person name="Walter F."/>
            <person name="Albersmeier A."/>
            <person name="Kalinowski J."/>
            <person name="Ruckert C."/>
        </authorList>
    </citation>
    <scope>NUCLEOTIDE SEQUENCE</scope>
    <source>
        <strain evidence="1">KCTC 23224</strain>
    </source>
</reference>
<name>A0A8J3G4B9_9BACT</name>
<dbReference type="EMBL" id="BMYF01000003">
    <property type="protein sequence ID" value="GHB29301.1"/>
    <property type="molecule type" value="Genomic_DNA"/>
</dbReference>
<organism evidence="1 2">
    <name type="scientific">Mongoliitalea lutea</name>
    <dbReference type="NCBI Taxonomy" id="849756"/>
    <lineage>
        <taxon>Bacteria</taxon>
        <taxon>Pseudomonadati</taxon>
        <taxon>Bacteroidota</taxon>
        <taxon>Cytophagia</taxon>
        <taxon>Cytophagales</taxon>
        <taxon>Cyclobacteriaceae</taxon>
        <taxon>Mongoliitalea</taxon>
    </lineage>
</organism>
<reference evidence="1" key="2">
    <citation type="submission" date="2020-09" db="EMBL/GenBank/DDBJ databases">
        <authorList>
            <person name="Sun Q."/>
            <person name="Kim S."/>
        </authorList>
    </citation>
    <scope>NUCLEOTIDE SEQUENCE</scope>
    <source>
        <strain evidence="1">KCTC 23224</strain>
    </source>
</reference>
<keyword evidence="2" id="KW-1185">Reference proteome</keyword>
<evidence type="ECO:0000313" key="1">
    <source>
        <dbReference type="EMBL" id="GHB29301.1"/>
    </source>
</evidence>
<accession>A0A8J3G4B9</accession>
<comment type="caution">
    <text evidence="1">The sequence shown here is derived from an EMBL/GenBank/DDBJ whole genome shotgun (WGS) entry which is preliminary data.</text>
</comment>
<evidence type="ECO:0000313" key="2">
    <source>
        <dbReference type="Proteomes" id="UP000642809"/>
    </source>
</evidence>